<gene>
    <name evidence="12" type="ORF">RUM43_005490</name>
</gene>
<dbReference type="Pfam" id="PF06087">
    <property type="entry name" value="Tyr-DNA_phospho"/>
    <property type="match status" value="1"/>
</dbReference>
<keyword evidence="6" id="KW-0269">Exonuclease</keyword>
<protein>
    <recommendedName>
        <fullName evidence="14">Tyrosyl-DNA phosphodiesterase</fullName>
    </recommendedName>
</protein>
<keyword evidence="3" id="KW-0540">Nuclease</keyword>
<organism evidence="12 13">
    <name type="scientific">Polyplax serrata</name>
    <name type="common">Common mouse louse</name>
    <dbReference type="NCBI Taxonomy" id="468196"/>
    <lineage>
        <taxon>Eukaryota</taxon>
        <taxon>Metazoa</taxon>
        <taxon>Ecdysozoa</taxon>
        <taxon>Arthropoda</taxon>
        <taxon>Hexapoda</taxon>
        <taxon>Insecta</taxon>
        <taxon>Pterygota</taxon>
        <taxon>Neoptera</taxon>
        <taxon>Paraneoptera</taxon>
        <taxon>Psocodea</taxon>
        <taxon>Troctomorpha</taxon>
        <taxon>Phthiraptera</taxon>
        <taxon>Anoplura</taxon>
        <taxon>Polyplacidae</taxon>
        <taxon>Polyplax</taxon>
    </lineage>
</organism>
<feature type="site" description="Interaction with DNA" evidence="11">
    <location>
        <position position="408"/>
    </location>
</feature>
<dbReference type="GO" id="GO:0006281">
    <property type="term" value="P:DNA repair"/>
    <property type="evidence" value="ECO:0007669"/>
    <property type="project" value="UniProtKB-KW"/>
</dbReference>
<evidence type="ECO:0000313" key="13">
    <source>
        <dbReference type="Proteomes" id="UP001372834"/>
    </source>
</evidence>
<dbReference type="AlphaFoldDB" id="A0AAN8PDL9"/>
<evidence type="ECO:0000256" key="3">
    <source>
        <dbReference type="ARBA" id="ARBA00022722"/>
    </source>
</evidence>
<keyword evidence="4" id="KW-0227">DNA damage</keyword>
<dbReference type="GO" id="GO:0005634">
    <property type="term" value="C:nucleus"/>
    <property type="evidence" value="ECO:0007669"/>
    <property type="project" value="UniProtKB-SubCell"/>
</dbReference>
<evidence type="ECO:0000256" key="4">
    <source>
        <dbReference type="ARBA" id="ARBA00022763"/>
    </source>
</evidence>
<comment type="similarity">
    <text evidence="2">Belongs to the tyrosyl-DNA phosphodiesterase family.</text>
</comment>
<dbReference type="GO" id="GO:0004527">
    <property type="term" value="F:exonuclease activity"/>
    <property type="evidence" value="ECO:0007669"/>
    <property type="project" value="UniProtKB-KW"/>
</dbReference>
<keyword evidence="5" id="KW-0378">Hydrolase</keyword>
<keyword evidence="8" id="KW-0539">Nucleus</keyword>
<accession>A0AAN8PDL9</accession>
<dbReference type="CDD" id="cd09193">
    <property type="entry name" value="PLDc_mTdp1_1"/>
    <property type="match status" value="1"/>
</dbReference>
<dbReference type="PANTHER" id="PTHR12415:SF0">
    <property type="entry name" value="TYROSYL-DNA PHOSPHODIESTERASE 1"/>
    <property type="match status" value="1"/>
</dbReference>
<evidence type="ECO:0000256" key="8">
    <source>
        <dbReference type="ARBA" id="ARBA00023242"/>
    </source>
</evidence>
<dbReference type="Proteomes" id="UP001372834">
    <property type="component" value="Unassembled WGS sequence"/>
</dbReference>
<evidence type="ECO:0000313" key="12">
    <source>
        <dbReference type="EMBL" id="KAK6625199.1"/>
    </source>
</evidence>
<reference evidence="12 13" key="1">
    <citation type="submission" date="2023-10" db="EMBL/GenBank/DDBJ databases">
        <title>Genomes of two closely related lineages of the louse Polyplax serrata with different host specificities.</title>
        <authorList>
            <person name="Martinu J."/>
            <person name="Tarabai H."/>
            <person name="Stefka J."/>
            <person name="Hypsa V."/>
        </authorList>
    </citation>
    <scope>NUCLEOTIDE SEQUENCE [LARGE SCALE GENOMIC DNA]</scope>
    <source>
        <strain evidence="12">HR10_N</strain>
    </source>
</reference>
<evidence type="ECO:0000256" key="7">
    <source>
        <dbReference type="ARBA" id="ARBA00023204"/>
    </source>
</evidence>
<comment type="subcellular location">
    <subcellularLocation>
        <location evidence="1">Nucleus</location>
    </subcellularLocation>
</comment>
<dbReference type="Gene3D" id="3.30.870.10">
    <property type="entry name" value="Endonuclease Chain A"/>
    <property type="match status" value="2"/>
</dbReference>
<evidence type="ECO:0000256" key="9">
    <source>
        <dbReference type="PIRSR" id="PIRSR610347-1"/>
    </source>
</evidence>
<dbReference type="SUPFAM" id="SSF56024">
    <property type="entry name" value="Phospholipase D/nuclease"/>
    <property type="match status" value="2"/>
</dbReference>
<evidence type="ECO:0000256" key="5">
    <source>
        <dbReference type="ARBA" id="ARBA00022801"/>
    </source>
</evidence>
<proteinExistence type="inferred from homology"/>
<evidence type="ECO:0000256" key="1">
    <source>
        <dbReference type="ARBA" id="ARBA00004123"/>
    </source>
</evidence>
<dbReference type="InterPro" id="IPR010347">
    <property type="entry name" value="Tdp1"/>
</dbReference>
<dbReference type="EMBL" id="JAWJWE010000037">
    <property type="protein sequence ID" value="KAK6625199.1"/>
    <property type="molecule type" value="Genomic_DNA"/>
</dbReference>
<dbReference type="GO" id="GO:0003690">
    <property type="term" value="F:double-stranded DNA binding"/>
    <property type="evidence" value="ECO:0007669"/>
    <property type="project" value="TreeGrafter"/>
</dbReference>
<keyword evidence="7" id="KW-0234">DNA repair</keyword>
<feature type="binding site" evidence="10">
    <location>
        <position position="385"/>
    </location>
    <ligand>
        <name>substrate</name>
    </ligand>
</feature>
<dbReference type="GO" id="GO:0017005">
    <property type="term" value="F:3'-tyrosyl-DNA phosphodiesterase activity"/>
    <property type="evidence" value="ECO:0007669"/>
    <property type="project" value="TreeGrafter"/>
</dbReference>
<dbReference type="GO" id="GO:0003697">
    <property type="term" value="F:single-stranded DNA binding"/>
    <property type="evidence" value="ECO:0007669"/>
    <property type="project" value="TreeGrafter"/>
</dbReference>
<evidence type="ECO:0008006" key="14">
    <source>
        <dbReference type="Google" id="ProtNLM"/>
    </source>
</evidence>
<feature type="binding site" evidence="10">
    <location>
        <position position="163"/>
    </location>
    <ligand>
        <name>substrate</name>
    </ligand>
</feature>
<evidence type="ECO:0000256" key="10">
    <source>
        <dbReference type="PIRSR" id="PIRSR610347-2"/>
    </source>
</evidence>
<name>A0AAN8PDL9_POLSC</name>
<feature type="active site" description="Nucleophile" evidence="9">
    <location>
        <position position="161"/>
    </location>
</feature>
<evidence type="ECO:0000256" key="6">
    <source>
        <dbReference type="ARBA" id="ARBA00022839"/>
    </source>
</evidence>
<dbReference type="PANTHER" id="PTHR12415">
    <property type="entry name" value="TYROSYL-DNA PHOSPHODIESTERASE 1"/>
    <property type="match status" value="1"/>
</dbReference>
<evidence type="ECO:0000256" key="11">
    <source>
        <dbReference type="PIRSR" id="PIRSR610347-3"/>
    </source>
</evidence>
<evidence type="ECO:0000256" key="2">
    <source>
        <dbReference type="ARBA" id="ARBA00010205"/>
    </source>
</evidence>
<feature type="active site" description="Proton donor/acceptor" evidence="9">
    <location>
        <position position="383"/>
    </location>
</feature>
<sequence length="484" mass="55120">MSSDETSERARKRQKGNDSFNNYRNEYLLTCKWRGLVDAKLSGSAPYHFFLTGVKELPKSLDEDLTITFPGKCNPFCVVAVSLPPHLELLDKSLGTLEHSLHVNFMIELPWLLAQYALSDIINPSMTILYGVDDDDLRHPPKHLKLTAIRVKSPYPFGHHHTKLSIFFYTDKSVRFVVSTANLLESDWEERTQGVWISPKCPYLGDDVPINYGESESFFKADILQYLNSYRLPQIRDWLVRIQKTDCSEIKVCFVSSIPGDHGESYGYLKLSKLIKEYAAESIAHLGNLVVQCSSIGSLGQSPESWLTGEFGRSLSKCSQDSSESQVRVIYPSVENVTSSLHGLYGGACLPYSSGTHKRQLWLEKYLWQWRSDSRYRSKAVPHIKTYGKMSPDGKEIFWFLLTSANLSKAAWGKRNKTGGINIMSYEAGVLYLPKLMIGKDVFTIKHGGYRKPNEEGFPLPYDSPLKLYESKDEIFLHDRHFPR</sequence>
<comment type="caution">
    <text evidence="12">The sequence shown here is derived from an EMBL/GenBank/DDBJ whole genome shotgun (WGS) entry which is preliminary data.</text>
</comment>